<protein>
    <submittedName>
        <fullName evidence="2">Uncharacterized protein</fullName>
    </submittedName>
</protein>
<feature type="region of interest" description="Disordered" evidence="1">
    <location>
        <begin position="202"/>
        <end position="258"/>
    </location>
</feature>
<keyword evidence="3" id="KW-1185">Reference proteome</keyword>
<comment type="caution">
    <text evidence="2">The sequence shown here is derived from an EMBL/GenBank/DDBJ whole genome shotgun (WGS) entry which is preliminary data.</text>
</comment>
<feature type="compositionally biased region" description="Polar residues" evidence="1">
    <location>
        <begin position="369"/>
        <end position="380"/>
    </location>
</feature>
<feature type="region of interest" description="Disordered" evidence="1">
    <location>
        <begin position="270"/>
        <end position="339"/>
    </location>
</feature>
<organism evidence="2 3">
    <name type="scientific">Cercophora samala</name>
    <dbReference type="NCBI Taxonomy" id="330535"/>
    <lineage>
        <taxon>Eukaryota</taxon>
        <taxon>Fungi</taxon>
        <taxon>Dikarya</taxon>
        <taxon>Ascomycota</taxon>
        <taxon>Pezizomycotina</taxon>
        <taxon>Sordariomycetes</taxon>
        <taxon>Sordariomycetidae</taxon>
        <taxon>Sordariales</taxon>
        <taxon>Lasiosphaeriaceae</taxon>
        <taxon>Cercophora</taxon>
    </lineage>
</organism>
<evidence type="ECO:0000313" key="2">
    <source>
        <dbReference type="EMBL" id="KAK0673407.1"/>
    </source>
</evidence>
<feature type="region of interest" description="Disordered" evidence="1">
    <location>
        <begin position="357"/>
        <end position="392"/>
    </location>
</feature>
<accession>A0AA40DGE9</accession>
<proteinExistence type="predicted"/>
<feature type="compositionally biased region" description="Basic and acidic residues" evidence="1">
    <location>
        <begin position="10"/>
        <end position="41"/>
    </location>
</feature>
<feature type="region of interest" description="Disordered" evidence="1">
    <location>
        <begin position="1"/>
        <end position="41"/>
    </location>
</feature>
<name>A0AA40DGE9_9PEZI</name>
<feature type="region of interest" description="Disordered" evidence="1">
    <location>
        <begin position="76"/>
        <end position="114"/>
    </location>
</feature>
<dbReference type="AlphaFoldDB" id="A0AA40DGE9"/>
<dbReference type="EMBL" id="JAULSY010000006">
    <property type="protein sequence ID" value="KAK0673407.1"/>
    <property type="molecule type" value="Genomic_DNA"/>
</dbReference>
<gene>
    <name evidence="2" type="ORF">QBC41DRAFT_298627</name>
</gene>
<sequence>MEQQVQVEESNVRDTHQEDEHRECDFGEEEQKGPDDQVKWDDWINDKDLDDNVGDFIYSAFQPTYNGANNLAPADYLMPRGQSRHPSWRQECRLPQRTPPESRQGSRASRQARHSLGLSEADMNTLLPAGVGIITLENCSFLLWRCEDPQQCLTLLRHQMEARLAGATGCRSKRAYLTAGDATAVRQALRLDEAVDAIDEGGAAADANEVHGDDGEGVDADNDGEEVDGAGDDEVDEAGGDEVDEAGPPIIKTNRPSFSPAYHLYSEKTMGTAPDQLAATAPTNLPNPTPAPPARKRTRLTQEELDNPPPSKSQIDTSGMTPEEAELAKAEAETKRKKWSDAKLWIKKKKARRARAAALSTDESVEAEPQQTEAASTAGQHVTEVNYAQAED</sequence>
<reference evidence="2" key="1">
    <citation type="submission" date="2023-06" db="EMBL/GenBank/DDBJ databases">
        <title>Genome-scale phylogeny and comparative genomics of the fungal order Sordariales.</title>
        <authorList>
            <consortium name="Lawrence Berkeley National Laboratory"/>
            <person name="Hensen N."/>
            <person name="Bonometti L."/>
            <person name="Westerberg I."/>
            <person name="Brannstrom I.O."/>
            <person name="Guillou S."/>
            <person name="Cros-Aarteil S."/>
            <person name="Calhoun S."/>
            <person name="Haridas S."/>
            <person name="Kuo A."/>
            <person name="Mondo S."/>
            <person name="Pangilinan J."/>
            <person name="Riley R."/>
            <person name="Labutti K."/>
            <person name="Andreopoulos B."/>
            <person name="Lipzen A."/>
            <person name="Chen C."/>
            <person name="Yanf M."/>
            <person name="Daum C."/>
            <person name="Ng V."/>
            <person name="Clum A."/>
            <person name="Steindorff A."/>
            <person name="Ohm R."/>
            <person name="Martin F."/>
            <person name="Silar P."/>
            <person name="Natvig D."/>
            <person name="Lalanne C."/>
            <person name="Gautier V."/>
            <person name="Ament-Velasquez S.L."/>
            <person name="Kruys A."/>
            <person name="Hutchinson M.I."/>
            <person name="Powell A.J."/>
            <person name="Barry K."/>
            <person name="Miller A.N."/>
            <person name="Grigoriev I.V."/>
            <person name="Debuchy R."/>
            <person name="Gladieux P."/>
            <person name="Thoren M.H."/>
            <person name="Johannesson H."/>
        </authorList>
    </citation>
    <scope>NUCLEOTIDE SEQUENCE</scope>
    <source>
        <strain evidence="2">CBS 307.81</strain>
    </source>
</reference>
<evidence type="ECO:0000256" key="1">
    <source>
        <dbReference type="SAM" id="MobiDB-lite"/>
    </source>
</evidence>
<feature type="compositionally biased region" description="Acidic residues" evidence="1">
    <location>
        <begin position="215"/>
        <end position="245"/>
    </location>
</feature>
<evidence type="ECO:0000313" key="3">
    <source>
        <dbReference type="Proteomes" id="UP001174997"/>
    </source>
</evidence>
<dbReference type="Proteomes" id="UP001174997">
    <property type="component" value="Unassembled WGS sequence"/>
</dbReference>